<feature type="transmembrane region" description="Helical" evidence="1">
    <location>
        <begin position="131"/>
        <end position="147"/>
    </location>
</feature>
<feature type="transmembrane region" description="Helical" evidence="1">
    <location>
        <begin position="36"/>
        <end position="58"/>
    </location>
</feature>
<dbReference type="AlphaFoldDB" id="A0A3B0Y8M5"/>
<feature type="transmembrane region" description="Helical" evidence="1">
    <location>
        <begin position="159"/>
        <end position="183"/>
    </location>
</feature>
<proteinExistence type="predicted"/>
<name>A0A3B0Y8M5_9ZZZZ</name>
<gene>
    <name evidence="2" type="ORF">MNBD_GAMMA12-1818</name>
</gene>
<evidence type="ECO:0000256" key="1">
    <source>
        <dbReference type="SAM" id="Phobius"/>
    </source>
</evidence>
<evidence type="ECO:0000313" key="2">
    <source>
        <dbReference type="EMBL" id="VAW71887.1"/>
    </source>
</evidence>
<keyword evidence="1" id="KW-1133">Transmembrane helix</keyword>
<feature type="transmembrane region" description="Helical" evidence="1">
    <location>
        <begin position="195"/>
        <end position="218"/>
    </location>
</feature>
<feature type="transmembrane region" description="Helical" evidence="1">
    <location>
        <begin position="6"/>
        <end position="24"/>
    </location>
</feature>
<sequence length="286" mass="33550">MDQLFNNRETAVSVWVFIFICWAFSKKEIRESIKQVLVAFCHRAILTIFALMAGYVYLTVDFLSSTGLWDLEQLKNTIMWFIFVASVELFKANTIHEEKGYFKKSIKGHFKLLVILEFIVAFQSFSLVAELIIVPISTLAVLLLAFAEAKEEYKSVENLMTWMLSIFGIFMVFFALYFISISFDDFSQSKTLMNFSIPIILSIFLLPFIFIISIYMLYERILVRVNIYTEDRLYRLYAKLKGLIYFKRDYKSLNDWISFSCVSDFESRKTIDESIISFKNSADKRV</sequence>
<accession>A0A3B0Y8M5</accession>
<keyword evidence="1" id="KW-0472">Membrane</keyword>
<protein>
    <submittedName>
        <fullName evidence="2">Uncharacterized protein</fullName>
    </submittedName>
</protein>
<dbReference type="EMBL" id="UOFL01000033">
    <property type="protein sequence ID" value="VAW71887.1"/>
    <property type="molecule type" value="Genomic_DNA"/>
</dbReference>
<keyword evidence="1" id="KW-0812">Transmembrane</keyword>
<organism evidence="2">
    <name type="scientific">hydrothermal vent metagenome</name>
    <dbReference type="NCBI Taxonomy" id="652676"/>
    <lineage>
        <taxon>unclassified sequences</taxon>
        <taxon>metagenomes</taxon>
        <taxon>ecological metagenomes</taxon>
    </lineage>
</organism>
<reference evidence="2" key="1">
    <citation type="submission" date="2018-06" db="EMBL/GenBank/DDBJ databases">
        <authorList>
            <person name="Zhirakovskaya E."/>
        </authorList>
    </citation>
    <scope>NUCLEOTIDE SEQUENCE</scope>
</reference>